<evidence type="ECO:0000259" key="1">
    <source>
        <dbReference type="SMART" id="SM01008"/>
    </source>
</evidence>
<dbReference type="PANTHER" id="PTHR47495">
    <property type="entry name" value="ALDEHYDE DEHYDROGENASE"/>
    <property type="match status" value="1"/>
</dbReference>
<dbReference type="InterPro" id="IPR008274">
    <property type="entry name" value="AldOxase/xan_DH_MoCoBD1"/>
</dbReference>
<name>A0A2P7RQX1_9HYPH</name>
<sequence>MSRLGKITRRALLFGAAAVAGGAAFGYWYVATPYSNPLEGDLADGEATFNPYVKIAADNTITVIAPRAEMGQGISTTLAALVAEELDVPLEALTVEHGPASWAYYNAAMLEEGGASAFYDESTTAEIMRSVMGRVSKVFGLQGTGGSSSTRDGFVKMRQAGAAARSMLVAAAAARLKVPAGDLKTSAGSIVHEASGRSLTYGEVALDAAKLSPPADPPLKDRSAWTLLGKPQQRVDMLAKVTGAPIFGIDVTLPDMLFGTVKLSPRFWAAPTKVDLAAAGKMPGVVKIVPLATNYGHGFGIIAQNTWAAFKAAEAIEAEWDAPEYPPDSAAIAKVLSDGLASPDGFVMRDDGNVDTAFADAPREKVVEADYSVPYLAHAAMEPMNATARFKDGVLDLWAGNQGPTITRRLCADALGIEPDKVTVHTPSLGGGFGRRIEVDFSLCAALMAREADGRPVKVVWTREQDMRHDAYRPAAAGRLQARLGDDGLPVALDMKISAPSIMASTVRRLFPSMSAPGSDRTIVDGACNQPYTIPSYRVTGIAAPVTVPVGSWRSVGCSFNGFFHEGFLDEIAVAGKTDPVELRRRLMADFPAAVKVVEKAAEMSGWGTPPPAGKAKGFAFTLSFGSWVAEVVQVADTPDGIRIENVWIAADVGTALDPGIIEAQLVSGAIYGLSAAMGQEITFADGMVEQSNFHDFDAMRMPQCPRFEVAILENFHRMGGVGEIGTPPAAPALANAVFALTGKRIRALPLAKEVTFA</sequence>
<dbReference type="Gene3D" id="3.30.365.10">
    <property type="entry name" value="Aldehyde oxidase/xanthine dehydrogenase, molybdopterin binding domain"/>
    <property type="match status" value="4"/>
</dbReference>
<evidence type="ECO:0000313" key="2">
    <source>
        <dbReference type="EMBL" id="PSJ52590.1"/>
    </source>
</evidence>
<dbReference type="EMBL" id="PXYK01000037">
    <property type="protein sequence ID" value="PSJ52590.1"/>
    <property type="molecule type" value="Genomic_DNA"/>
</dbReference>
<keyword evidence="3" id="KW-1185">Reference proteome</keyword>
<dbReference type="AlphaFoldDB" id="A0A2P7RQX1"/>
<proteinExistence type="predicted"/>
<dbReference type="InterPro" id="IPR000674">
    <property type="entry name" value="Ald_Oxase/Xan_DH_a/b"/>
</dbReference>
<gene>
    <name evidence="2" type="ORF">C7I84_26465</name>
</gene>
<dbReference type="InterPro" id="IPR046867">
    <property type="entry name" value="AldOxase/xan_DH_MoCoBD2"/>
</dbReference>
<dbReference type="Pfam" id="PF02738">
    <property type="entry name" value="MoCoBD_1"/>
    <property type="match status" value="1"/>
</dbReference>
<dbReference type="Gene3D" id="3.90.1170.50">
    <property type="entry name" value="Aldehyde oxidase/xanthine dehydrogenase, a/b hammerhead"/>
    <property type="match status" value="1"/>
</dbReference>
<dbReference type="SUPFAM" id="SSF54665">
    <property type="entry name" value="CO dehydrogenase molybdoprotein N-domain-like"/>
    <property type="match status" value="1"/>
</dbReference>
<feature type="domain" description="Aldehyde oxidase/xanthine dehydrogenase a/b hammerhead" evidence="1">
    <location>
        <begin position="242"/>
        <end position="324"/>
    </location>
</feature>
<organism evidence="2 3">
    <name type="scientific">Kumtagia ephedrae</name>
    <dbReference type="NCBI Taxonomy" id="2116701"/>
    <lineage>
        <taxon>Bacteria</taxon>
        <taxon>Pseudomonadati</taxon>
        <taxon>Pseudomonadota</taxon>
        <taxon>Alphaproteobacteria</taxon>
        <taxon>Hyphomicrobiales</taxon>
        <taxon>Phyllobacteriaceae</taxon>
        <taxon>Kumtagia</taxon>
    </lineage>
</organism>
<dbReference type="SMART" id="SM01008">
    <property type="entry name" value="Ald_Xan_dh_C"/>
    <property type="match status" value="1"/>
</dbReference>
<dbReference type="Proteomes" id="UP000241229">
    <property type="component" value="Unassembled WGS sequence"/>
</dbReference>
<accession>A0A2P7RQX1</accession>
<comment type="caution">
    <text evidence="2">The sequence shown here is derived from an EMBL/GenBank/DDBJ whole genome shotgun (WGS) entry which is preliminary data.</text>
</comment>
<dbReference type="InterPro" id="IPR012368">
    <property type="entry name" value="OxRdtase_Mopterin-bd_su_IorB"/>
</dbReference>
<dbReference type="PROSITE" id="PS51318">
    <property type="entry name" value="TAT"/>
    <property type="match status" value="1"/>
</dbReference>
<dbReference type="GO" id="GO:0016491">
    <property type="term" value="F:oxidoreductase activity"/>
    <property type="evidence" value="ECO:0007669"/>
    <property type="project" value="InterPro"/>
</dbReference>
<dbReference type="InterPro" id="IPR037165">
    <property type="entry name" value="AldOxase/xan_DH_Mopterin-bd_sf"/>
</dbReference>
<dbReference type="OrthoDB" id="9767994at2"/>
<dbReference type="InterPro" id="IPR006311">
    <property type="entry name" value="TAT_signal"/>
</dbReference>
<reference evidence="2 3" key="1">
    <citation type="submission" date="2018-03" db="EMBL/GenBank/DDBJ databases">
        <title>The draft genome of Mesorhizobium sp. 6GN-30.</title>
        <authorList>
            <person name="Liu L."/>
            <person name="Li L."/>
            <person name="Wang T."/>
            <person name="Zhang X."/>
            <person name="Liang L."/>
        </authorList>
    </citation>
    <scope>NUCLEOTIDE SEQUENCE [LARGE SCALE GENOMIC DNA]</scope>
    <source>
        <strain evidence="2 3">6GN30</strain>
    </source>
</reference>
<dbReference type="RefSeq" id="WP_106775217.1">
    <property type="nucleotide sequence ID" value="NZ_PXYK01000037.1"/>
</dbReference>
<dbReference type="InterPro" id="IPR052516">
    <property type="entry name" value="N-heterocyclic_Hydroxylase"/>
</dbReference>
<dbReference type="Pfam" id="PF20256">
    <property type="entry name" value="MoCoBD_2"/>
    <property type="match status" value="2"/>
</dbReference>
<dbReference type="PANTHER" id="PTHR47495:SF2">
    <property type="entry name" value="ALDEHYDE DEHYDROGENASE"/>
    <property type="match status" value="1"/>
</dbReference>
<dbReference type="PIRSF" id="PIRSF036389">
    <property type="entry name" value="IOR_B"/>
    <property type="match status" value="1"/>
</dbReference>
<evidence type="ECO:0000313" key="3">
    <source>
        <dbReference type="Proteomes" id="UP000241229"/>
    </source>
</evidence>
<dbReference type="SUPFAM" id="SSF56003">
    <property type="entry name" value="Molybdenum cofactor-binding domain"/>
    <property type="match status" value="2"/>
</dbReference>
<dbReference type="InterPro" id="IPR036856">
    <property type="entry name" value="Ald_Oxase/Xan_DH_a/b_sf"/>
</dbReference>
<protein>
    <submittedName>
        <fullName evidence="2">Xanthine dehydrogenase family protein molybdopterin-binding subunit</fullName>
    </submittedName>
</protein>